<dbReference type="Proteomes" id="UP001315278">
    <property type="component" value="Unassembled WGS sequence"/>
</dbReference>
<organism evidence="1 2">
    <name type="scientific">Bradyrhizobium jicamae</name>
    <dbReference type="NCBI Taxonomy" id="280332"/>
    <lineage>
        <taxon>Bacteria</taxon>
        <taxon>Pseudomonadati</taxon>
        <taxon>Pseudomonadota</taxon>
        <taxon>Alphaproteobacteria</taxon>
        <taxon>Hyphomicrobiales</taxon>
        <taxon>Nitrobacteraceae</taxon>
        <taxon>Bradyrhizobium</taxon>
    </lineage>
</organism>
<protein>
    <submittedName>
        <fullName evidence="1">Uncharacterized protein</fullName>
    </submittedName>
</protein>
<name>A0ABS5FKB7_9BRAD</name>
<reference evidence="2" key="1">
    <citation type="journal article" date="2021" name="ISME J.">
        <title>Evolutionary origin and ecological implication of a unique nif island in free-living Bradyrhizobium lineages.</title>
        <authorList>
            <person name="Tao J."/>
        </authorList>
    </citation>
    <scope>NUCLEOTIDE SEQUENCE [LARGE SCALE GENOMIC DNA]</scope>
    <source>
        <strain evidence="2">SZCCT0434</strain>
    </source>
</reference>
<evidence type="ECO:0000313" key="1">
    <source>
        <dbReference type="EMBL" id="MBR0797218.1"/>
    </source>
</evidence>
<sequence>MARGFRPRPEIAEASAAIQKDLVRILHLKAAQIFNEATPMNSVSVRETASAFNKAFDAFC</sequence>
<proteinExistence type="predicted"/>
<dbReference type="RefSeq" id="WP_212398866.1">
    <property type="nucleotide sequence ID" value="NZ_JAFCJH010000016.1"/>
</dbReference>
<comment type="caution">
    <text evidence="1">The sequence shown here is derived from an EMBL/GenBank/DDBJ whole genome shotgun (WGS) entry which is preliminary data.</text>
</comment>
<keyword evidence="2" id="KW-1185">Reference proteome</keyword>
<accession>A0ABS5FKB7</accession>
<dbReference type="EMBL" id="JAFCJH010000016">
    <property type="protein sequence ID" value="MBR0797218.1"/>
    <property type="molecule type" value="Genomic_DNA"/>
</dbReference>
<gene>
    <name evidence="1" type="ORF">JQ615_17640</name>
</gene>
<evidence type="ECO:0000313" key="2">
    <source>
        <dbReference type="Proteomes" id="UP001315278"/>
    </source>
</evidence>